<keyword evidence="3" id="KW-1185">Reference proteome</keyword>
<reference evidence="2" key="1">
    <citation type="journal article" date="2014" name="Int. J. Syst. Evol. Microbiol.">
        <title>Complete genome sequence of Corynebacterium casei LMG S-19264T (=DSM 44701T), isolated from a smear-ripened cheese.</title>
        <authorList>
            <consortium name="US DOE Joint Genome Institute (JGI-PGF)"/>
            <person name="Walter F."/>
            <person name="Albersmeier A."/>
            <person name="Kalinowski J."/>
            <person name="Ruckert C."/>
        </authorList>
    </citation>
    <scope>NUCLEOTIDE SEQUENCE</scope>
    <source>
        <strain evidence="2">CGMCC 1.14988</strain>
    </source>
</reference>
<organism evidence="2 3">
    <name type="scientific">Egicoccus halophilus</name>
    <dbReference type="NCBI Taxonomy" id="1670830"/>
    <lineage>
        <taxon>Bacteria</taxon>
        <taxon>Bacillati</taxon>
        <taxon>Actinomycetota</taxon>
        <taxon>Nitriliruptoria</taxon>
        <taxon>Egicoccales</taxon>
        <taxon>Egicoccaceae</taxon>
        <taxon>Egicoccus</taxon>
    </lineage>
</organism>
<dbReference type="InterPro" id="IPR021109">
    <property type="entry name" value="Peptidase_aspartic_dom_sf"/>
</dbReference>
<reference evidence="2" key="2">
    <citation type="submission" date="2020-09" db="EMBL/GenBank/DDBJ databases">
        <authorList>
            <person name="Sun Q."/>
            <person name="Zhou Y."/>
        </authorList>
    </citation>
    <scope>NUCLEOTIDE SEQUENCE</scope>
    <source>
        <strain evidence="2">CGMCC 1.14988</strain>
    </source>
</reference>
<name>A0A8J3A707_9ACTN</name>
<dbReference type="RefSeq" id="WP_130649848.1">
    <property type="nucleotide sequence ID" value="NZ_BMHA01000003.1"/>
</dbReference>
<gene>
    <name evidence="2" type="ORF">GCM10011354_11630</name>
</gene>
<protein>
    <submittedName>
        <fullName evidence="2">Ribosomal protein S6 modification protein</fullName>
    </submittedName>
</protein>
<dbReference type="InterPro" id="IPR008503">
    <property type="entry name" value="Asp_endopeptidase"/>
</dbReference>
<dbReference type="SUPFAM" id="SSF50630">
    <property type="entry name" value="Acid proteases"/>
    <property type="match status" value="1"/>
</dbReference>
<dbReference type="Pfam" id="PF05618">
    <property type="entry name" value="Zn_protease"/>
    <property type="match status" value="1"/>
</dbReference>
<dbReference type="PANTHER" id="PTHR38037">
    <property type="entry name" value="ZN_PROTEASE DOMAIN-CONTAINING PROTEIN"/>
    <property type="match status" value="1"/>
</dbReference>
<accession>A0A8J3A707</accession>
<evidence type="ECO:0000259" key="1">
    <source>
        <dbReference type="Pfam" id="PF05618"/>
    </source>
</evidence>
<dbReference type="Proteomes" id="UP000650511">
    <property type="component" value="Unassembled WGS sequence"/>
</dbReference>
<comment type="caution">
    <text evidence="2">The sequence shown here is derived from an EMBL/GenBank/DDBJ whole genome shotgun (WGS) entry which is preliminary data.</text>
</comment>
<dbReference type="PANTHER" id="PTHR38037:SF2">
    <property type="entry name" value="ATP-DEPENDENT ZINC PROTEASE DOMAIN-CONTAINING PROTEIN-RELATED"/>
    <property type="match status" value="1"/>
</dbReference>
<sequence>MAAPPPSAPLPILGWKEHVELPEWGLRLRGKLDTGARSSALHVTRLEEIGTHSHAGERLPVVRFDVVLGRRDAPEHHEIDAPVVGHKVVRDTGARAERRPVVRTRIRCGPLDTVAGITLTDRTGMIFRMLLGRRTLEGACLVDPAHGYLVSSPSAGRTVGGGG</sequence>
<evidence type="ECO:0000313" key="2">
    <source>
        <dbReference type="EMBL" id="GGI04945.1"/>
    </source>
</evidence>
<dbReference type="OrthoDB" id="9782977at2"/>
<dbReference type="EMBL" id="BMHA01000003">
    <property type="protein sequence ID" value="GGI04945.1"/>
    <property type="molecule type" value="Genomic_DNA"/>
</dbReference>
<evidence type="ECO:0000313" key="3">
    <source>
        <dbReference type="Proteomes" id="UP000650511"/>
    </source>
</evidence>
<proteinExistence type="predicted"/>
<dbReference type="Gene3D" id="2.40.70.10">
    <property type="entry name" value="Acid Proteases"/>
    <property type="match status" value="1"/>
</dbReference>
<feature type="domain" description="Retropepsin-like aspartic endopeptidase" evidence="1">
    <location>
        <begin position="12"/>
        <end position="149"/>
    </location>
</feature>
<dbReference type="AlphaFoldDB" id="A0A8J3A707"/>